<evidence type="ECO:0000313" key="3">
    <source>
        <dbReference type="EMBL" id="URF07361.1"/>
    </source>
</evidence>
<reference evidence="3" key="3">
    <citation type="submission" date="2022-05" db="EMBL/GenBank/DDBJ databases">
        <authorList>
            <person name="Kunte H.-J."/>
        </authorList>
    </citation>
    <scope>NUCLEOTIDE SEQUENCE</scope>
    <source>
        <strain evidence="3">G5</strain>
    </source>
</reference>
<dbReference type="Proteomes" id="UP001056132">
    <property type="component" value="Chromosome 2"/>
</dbReference>
<feature type="chain" id="PRO_5042054633" evidence="1">
    <location>
        <begin position="27"/>
        <end position="471"/>
    </location>
</feature>
<evidence type="ECO:0000256" key="1">
    <source>
        <dbReference type="SAM" id="SignalP"/>
    </source>
</evidence>
<accession>A0AAE9L555</accession>
<evidence type="ECO:0000313" key="2">
    <source>
        <dbReference type="EMBL" id="TSP09542.1"/>
    </source>
</evidence>
<dbReference type="EMBL" id="CP097331">
    <property type="protein sequence ID" value="URF07361.1"/>
    <property type="molecule type" value="Genomic_DNA"/>
</dbReference>
<dbReference type="AlphaFoldDB" id="A0AAE9L555"/>
<keyword evidence="4" id="KW-1185">Reference proteome</keyword>
<protein>
    <submittedName>
        <fullName evidence="3">Uncharacterized protein</fullName>
    </submittedName>
</protein>
<reference evidence="2 4" key="1">
    <citation type="submission" date="2019-05" db="EMBL/GenBank/DDBJ databases">
        <title>Whole genome sequence analysis of Cupriavidus campinensis S14E4C strain.</title>
        <authorList>
            <person name="Abbaszade G."/>
            <person name="Szabo A."/>
            <person name="Toumi M."/>
            <person name="Toth E."/>
        </authorList>
    </citation>
    <scope>NUCLEOTIDE SEQUENCE [LARGE SCALE GENOMIC DNA]</scope>
    <source>
        <strain evidence="2 4">S14E4C</strain>
    </source>
</reference>
<name>A0AAE9L555_9BURK</name>
<proteinExistence type="predicted"/>
<dbReference type="EMBL" id="VCIZ01000025">
    <property type="protein sequence ID" value="TSP09542.1"/>
    <property type="molecule type" value="Genomic_DNA"/>
</dbReference>
<dbReference type="RefSeq" id="WP_144203023.1">
    <property type="nucleotide sequence ID" value="NZ_CP097331.1"/>
</dbReference>
<sequence length="471" mass="51775">MTLTRRALQLLFVAVWTFLAMHTAGAAEGAATPGAGSHPMTDIALSREGADRQLAGNPAVRKWLQAAEDDAEIRKGLTDEELQPRLNRVASEGCRHCEMTRNLTRLDSQTRMSYLRSGMPLLCRRNAPIGEAASIDLDAAYRVFYLGLQAEARDVSHARLTAERTAALERTFAAKTLEVAAKMPGGVQKLIDLGQKDISDEDAACFVDAVVRATVAQIDEADRDDLVLYLLGGRARAERPKTAALPAPFKSSRDVLDADFTLSAMPPALRKQMTSLGGKMPFKQVETHSLLSIKAGERSDYIEMKSVCTVVKAPILQCFQEASTMDDIPYLGSFYLGDTFPWTKKQQDYVHGAKTMDPPQYSMLSEPAQRPVTVKPDARMTFSVSSWRGEATGAPKQEKVTCRTGGRYAASRILPTLTGMAIDMACTVTESGAETSRYTLSYVEDMRISLIRSWVYPEVTYVSTYESIEAK</sequence>
<dbReference type="Proteomes" id="UP000318943">
    <property type="component" value="Unassembled WGS sequence"/>
</dbReference>
<keyword evidence="1" id="KW-0732">Signal</keyword>
<evidence type="ECO:0000313" key="4">
    <source>
        <dbReference type="Proteomes" id="UP000318943"/>
    </source>
</evidence>
<feature type="signal peptide" evidence="1">
    <location>
        <begin position="1"/>
        <end position="26"/>
    </location>
</feature>
<organism evidence="3 5">
    <name type="scientific">Cupriavidus campinensis</name>
    <dbReference type="NCBI Taxonomy" id="151783"/>
    <lineage>
        <taxon>Bacteria</taxon>
        <taxon>Pseudomonadati</taxon>
        <taxon>Pseudomonadota</taxon>
        <taxon>Betaproteobacteria</taxon>
        <taxon>Burkholderiales</taxon>
        <taxon>Burkholderiaceae</taxon>
        <taxon>Cupriavidus</taxon>
    </lineage>
</organism>
<dbReference type="KEGG" id="ccam:M5D45_19330"/>
<reference evidence="3" key="2">
    <citation type="journal article" date="2022" name="Microbiol. Resour. Announc.">
        <title>Genome Sequence of Cupriavidus campinensis Strain G5, a Member of a Bacterial Consortium Capable of Polyethylene Degradation.</title>
        <authorList>
            <person name="Schneider B."/>
            <person name="Pfeiffer F."/>
            <person name="Dyall-Smith M."/>
            <person name="Kunte H.J."/>
        </authorList>
    </citation>
    <scope>NUCLEOTIDE SEQUENCE</scope>
    <source>
        <strain evidence="3">G5</strain>
    </source>
</reference>
<evidence type="ECO:0000313" key="5">
    <source>
        <dbReference type="Proteomes" id="UP001056132"/>
    </source>
</evidence>
<gene>
    <name evidence="2" type="ORF">FGG12_27285</name>
    <name evidence="3" type="ORF">M5D45_19330</name>
</gene>